<dbReference type="PANTHER" id="PTHR43441">
    <property type="entry name" value="RIBOSOMAL-PROTEIN-SERINE ACETYLTRANSFERASE"/>
    <property type="match status" value="1"/>
</dbReference>
<reference evidence="2 3" key="1">
    <citation type="journal article" date="2018" name="J. Microbiol.">
        <title>Bacillus spongiae sp. nov., isolated from sponge of Jeju Island.</title>
        <authorList>
            <person name="Lee G.E."/>
            <person name="Im W.T."/>
            <person name="Park J.S."/>
        </authorList>
    </citation>
    <scope>NUCLEOTIDE SEQUENCE [LARGE SCALE GENOMIC DNA]</scope>
    <source>
        <strain evidence="2 3">135PIL107-10</strain>
    </source>
</reference>
<dbReference type="InterPro" id="IPR000182">
    <property type="entry name" value="GNAT_dom"/>
</dbReference>
<feature type="domain" description="N-acetyltransferase" evidence="1">
    <location>
        <begin position="29"/>
        <end position="182"/>
    </location>
</feature>
<dbReference type="SUPFAM" id="SSF55729">
    <property type="entry name" value="Acyl-CoA N-acyltransferases (Nat)"/>
    <property type="match status" value="1"/>
</dbReference>
<dbReference type="InterPro" id="IPR016181">
    <property type="entry name" value="Acyl_CoA_acyltransferase"/>
</dbReference>
<evidence type="ECO:0000313" key="2">
    <source>
        <dbReference type="EMBL" id="MEI5906767.1"/>
    </source>
</evidence>
<dbReference type="Pfam" id="PF13302">
    <property type="entry name" value="Acetyltransf_3"/>
    <property type="match status" value="1"/>
</dbReference>
<accession>A0ABU8HBX1</accession>
<organism evidence="2 3">
    <name type="scientific">Bacillus spongiae</name>
    <dbReference type="NCBI Taxonomy" id="2683610"/>
    <lineage>
        <taxon>Bacteria</taxon>
        <taxon>Bacillati</taxon>
        <taxon>Bacillota</taxon>
        <taxon>Bacilli</taxon>
        <taxon>Bacillales</taxon>
        <taxon>Bacillaceae</taxon>
        <taxon>Bacillus</taxon>
    </lineage>
</organism>
<dbReference type="PANTHER" id="PTHR43441:SF3">
    <property type="entry name" value="ACETYLTRANSFERASE"/>
    <property type="match status" value="1"/>
</dbReference>
<evidence type="ECO:0000259" key="1">
    <source>
        <dbReference type="PROSITE" id="PS51186"/>
    </source>
</evidence>
<dbReference type="InterPro" id="IPR051908">
    <property type="entry name" value="Ribosomal_N-acetyltransferase"/>
</dbReference>
<evidence type="ECO:0000313" key="3">
    <source>
        <dbReference type="Proteomes" id="UP001312865"/>
    </source>
</evidence>
<dbReference type="PROSITE" id="PS51186">
    <property type="entry name" value="GNAT"/>
    <property type="match status" value="1"/>
</dbReference>
<comment type="caution">
    <text evidence="2">The sequence shown here is derived from an EMBL/GenBank/DDBJ whole genome shotgun (WGS) entry which is preliminary data.</text>
</comment>
<keyword evidence="3" id="KW-1185">Reference proteome</keyword>
<sequence length="187" mass="21512">MNPLLLDIPLQIETERLILRAPHQSGDGMIVNKAIKNSINELKEWLPFAQRVPAVEETEMNLREAHMKFLKRDSFRFLIFHKNTNDFIGTASLQGIDWDIPKCEIGYWMNTTYTGKGYMTEAVKELINLGLNHIKFKRMEIRCESTNVKSRSIPEKLQFTLEGTLRNDDLSADGCNLTDTCIYSIVS</sequence>
<dbReference type="EMBL" id="JBBAXC010000004">
    <property type="protein sequence ID" value="MEI5906767.1"/>
    <property type="molecule type" value="Genomic_DNA"/>
</dbReference>
<dbReference type="Proteomes" id="UP001312865">
    <property type="component" value="Unassembled WGS sequence"/>
</dbReference>
<dbReference type="RefSeq" id="WP_336586198.1">
    <property type="nucleotide sequence ID" value="NZ_JBBAXC010000004.1"/>
</dbReference>
<dbReference type="Gene3D" id="3.40.630.30">
    <property type="match status" value="1"/>
</dbReference>
<gene>
    <name evidence="2" type="ORF">WAK64_06810</name>
</gene>
<proteinExistence type="predicted"/>
<protein>
    <submittedName>
        <fullName evidence="2">GNAT family N-acetyltransferase</fullName>
    </submittedName>
</protein>
<name>A0ABU8HBX1_9BACI</name>